<evidence type="ECO:0000256" key="1">
    <source>
        <dbReference type="ARBA" id="ARBA00022723"/>
    </source>
</evidence>
<reference evidence="5" key="2">
    <citation type="journal article" date="2021" name="PeerJ">
        <title>Extensive microbial diversity within the chicken gut microbiome revealed by metagenomics and culture.</title>
        <authorList>
            <person name="Gilroy R."/>
            <person name="Ravi A."/>
            <person name="Getino M."/>
            <person name="Pursley I."/>
            <person name="Horton D.L."/>
            <person name="Alikhan N.F."/>
            <person name="Baker D."/>
            <person name="Gharbi K."/>
            <person name="Hall N."/>
            <person name="Watson M."/>
            <person name="Adriaenssens E.M."/>
            <person name="Foster-Nyarko E."/>
            <person name="Jarju S."/>
            <person name="Secka A."/>
            <person name="Antonio M."/>
            <person name="Oren A."/>
            <person name="Chaudhuri R.R."/>
            <person name="La Ragione R."/>
            <person name="Hildebrand F."/>
            <person name="Pallen M.J."/>
        </authorList>
    </citation>
    <scope>NUCLEOTIDE SEQUENCE</scope>
    <source>
        <strain evidence="5">ChiSjej6B24-2974</strain>
    </source>
</reference>
<accession>A0A9D0ZNI2</accession>
<name>A0A9D0ZNI2_9FIRM</name>
<dbReference type="InterPro" id="IPR017896">
    <property type="entry name" value="4Fe4S_Fe-S-bd"/>
</dbReference>
<evidence type="ECO:0000313" key="6">
    <source>
        <dbReference type="Proteomes" id="UP000824260"/>
    </source>
</evidence>
<dbReference type="PANTHER" id="PTHR43122">
    <property type="entry name" value="FERREDOXIN SUBUNIT OF PYRUVATE:FLAVODOXIN OXIDOREDUCTASE-RELATED"/>
    <property type="match status" value="1"/>
</dbReference>
<dbReference type="PANTHER" id="PTHR43122:SF2">
    <property type="entry name" value="FERREDOXIN SUBUNIT OF PYRUVATE:FLAVODOXIN OXIDOREDUCTASE"/>
    <property type="match status" value="1"/>
</dbReference>
<gene>
    <name evidence="5" type="ORF">IAA52_12395</name>
</gene>
<organism evidence="5 6">
    <name type="scientific">Candidatus Pullichristensenella stercorigallinarum</name>
    <dbReference type="NCBI Taxonomy" id="2840909"/>
    <lineage>
        <taxon>Bacteria</taxon>
        <taxon>Bacillati</taxon>
        <taxon>Bacillota</taxon>
        <taxon>Clostridia</taxon>
        <taxon>Candidatus Pullichristensenella</taxon>
    </lineage>
</organism>
<protein>
    <submittedName>
        <fullName evidence="5">4Fe-4S binding protein</fullName>
    </submittedName>
</protein>
<evidence type="ECO:0000256" key="3">
    <source>
        <dbReference type="ARBA" id="ARBA00023014"/>
    </source>
</evidence>
<comment type="caution">
    <text evidence="5">The sequence shown here is derived from an EMBL/GenBank/DDBJ whole genome shotgun (WGS) entry which is preliminary data.</text>
</comment>
<proteinExistence type="predicted"/>
<evidence type="ECO:0000313" key="5">
    <source>
        <dbReference type="EMBL" id="HIQ83883.1"/>
    </source>
</evidence>
<keyword evidence="1" id="KW-0479">Metal-binding</keyword>
<keyword evidence="2" id="KW-0408">Iron</keyword>
<keyword evidence="3" id="KW-0411">Iron-sulfur</keyword>
<dbReference type="Pfam" id="PF12838">
    <property type="entry name" value="Fer4_7"/>
    <property type="match status" value="1"/>
</dbReference>
<evidence type="ECO:0000259" key="4">
    <source>
        <dbReference type="PROSITE" id="PS51379"/>
    </source>
</evidence>
<sequence length="69" mass="7629">MAKISFDTDACKGCGLCVQACPRKLIQLSTHINKKGYNAAYCTDEEKCVACGMCYQMCPDCVIRVERQA</sequence>
<dbReference type="GO" id="GO:0046872">
    <property type="term" value="F:metal ion binding"/>
    <property type="evidence" value="ECO:0007669"/>
    <property type="project" value="UniProtKB-KW"/>
</dbReference>
<dbReference type="SUPFAM" id="SSF54862">
    <property type="entry name" value="4Fe-4S ferredoxins"/>
    <property type="match status" value="1"/>
</dbReference>
<dbReference type="InterPro" id="IPR017900">
    <property type="entry name" value="4Fe4S_Fe_S_CS"/>
</dbReference>
<dbReference type="Proteomes" id="UP000824260">
    <property type="component" value="Unassembled WGS sequence"/>
</dbReference>
<feature type="domain" description="4Fe-4S ferredoxin-type" evidence="4">
    <location>
        <begin position="39"/>
        <end position="68"/>
    </location>
</feature>
<dbReference type="EMBL" id="DVFZ01000116">
    <property type="protein sequence ID" value="HIQ83883.1"/>
    <property type="molecule type" value="Genomic_DNA"/>
</dbReference>
<dbReference type="Gene3D" id="3.30.70.20">
    <property type="match status" value="1"/>
</dbReference>
<feature type="domain" description="4Fe-4S ferredoxin-type" evidence="4">
    <location>
        <begin position="2"/>
        <end position="31"/>
    </location>
</feature>
<dbReference type="PROSITE" id="PS00198">
    <property type="entry name" value="4FE4S_FER_1"/>
    <property type="match status" value="2"/>
</dbReference>
<dbReference type="PROSITE" id="PS51379">
    <property type="entry name" value="4FE4S_FER_2"/>
    <property type="match status" value="2"/>
</dbReference>
<evidence type="ECO:0000256" key="2">
    <source>
        <dbReference type="ARBA" id="ARBA00023004"/>
    </source>
</evidence>
<reference evidence="5" key="1">
    <citation type="submission" date="2020-10" db="EMBL/GenBank/DDBJ databases">
        <authorList>
            <person name="Gilroy R."/>
        </authorList>
    </citation>
    <scope>NUCLEOTIDE SEQUENCE</scope>
    <source>
        <strain evidence="5">ChiSjej6B24-2974</strain>
    </source>
</reference>
<dbReference type="AlphaFoldDB" id="A0A9D0ZNI2"/>
<dbReference type="GO" id="GO:0051536">
    <property type="term" value="F:iron-sulfur cluster binding"/>
    <property type="evidence" value="ECO:0007669"/>
    <property type="project" value="UniProtKB-KW"/>
</dbReference>